<dbReference type="RefSeq" id="WP_019442212.1">
    <property type="nucleotide sequence ID" value="NZ_ALOE01000027.1"/>
</dbReference>
<dbReference type="KEGG" id="mmaa:FR932_00075"/>
<reference evidence="1 2" key="1">
    <citation type="submission" date="2019-09" db="EMBL/GenBank/DDBJ databases">
        <title>Hybrid Assembly of the complete Genome of the Deep-Sea Bacterium Moritella marina from long Nanopore and Illumina reads.</title>
        <authorList>
            <person name="Magin S."/>
            <person name="Georgoulis A."/>
            <person name="Papadimitriou K."/>
            <person name="Iliakis G."/>
            <person name="Vorgias C.E."/>
        </authorList>
    </citation>
    <scope>NUCLEOTIDE SEQUENCE [LARGE SCALE GENOMIC DNA]</scope>
    <source>
        <strain evidence="1 2">MP-1</strain>
        <plasmid evidence="1 2">unnamed1</plasmid>
    </source>
</reference>
<dbReference type="Proteomes" id="UP000327424">
    <property type="component" value="Plasmid unnamed1"/>
</dbReference>
<accession>A0A5J6WIV6</accession>
<organism evidence="1 2">
    <name type="scientific">Moritella marina ATCC 15381</name>
    <dbReference type="NCBI Taxonomy" id="1202962"/>
    <lineage>
        <taxon>Bacteria</taxon>
        <taxon>Pseudomonadati</taxon>
        <taxon>Pseudomonadota</taxon>
        <taxon>Gammaproteobacteria</taxon>
        <taxon>Alteromonadales</taxon>
        <taxon>Moritellaceae</taxon>
        <taxon>Moritella</taxon>
    </lineage>
</organism>
<evidence type="ECO:0000313" key="1">
    <source>
        <dbReference type="EMBL" id="QFI36322.1"/>
    </source>
</evidence>
<sequence>MGRKKVGLINIDNFDAFIDYIKARTKKLTDDRVSELVELINADRKKCHHLTFEFETQYGVFTHEPDTLTSEHIKLITEINETAFHDSNNSIDSISGLKTAFKNAQSQARYKKKNKLTDNERFILEFNQDEYLYLKMMKELCKENDIKLEDELHELYRNINTRCS</sequence>
<keyword evidence="1" id="KW-0614">Plasmid</keyword>
<dbReference type="AlphaFoldDB" id="A0A5J6WIV6"/>
<proteinExistence type="predicted"/>
<protein>
    <submittedName>
        <fullName evidence="1">Uncharacterized protein</fullName>
    </submittedName>
</protein>
<keyword evidence="2" id="KW-1185">Reference proteome</keyword>
<dbReference type="EMBL" id="CP044398">
    <property type="protein sequence ID" value="QFI36322.1"/>
    <property type="molecule type" value="Genomic_DNA"/>
</dbReference>
<name>A0A5J6WIV6_MORMI</name>
<dbReference type="OrthoDB" id="6402049at2"/>
<evidence type="ECO:0000313" key="2">
    <source>
        <dbReference type="Proteomes" id="UP000327424"/>
    </source>
</evidence>
<gene>
    <name evidence="1" type="ORF">FR932_00075</name>
</gene>
<geneLocation type="plasmid" evidence="1 2">
    <name>unnamed1</name>
</geneLocation>